<accession>A0ABS7NEX1</accession>
<organism evidence="1 2">
    <name type="scientific">Leisingera daeponensis</name>
    <dbReference type="NCBI Taxonomy" id="405746"/>
    <lineage>
        <taxon>Bacteria</taxon>
        <taxon>Pseudomonadati</taxon>
        <taxon>Pseudomonadota</taxon>
        <taxon>Alphaproteobacteria</taxon>
        <taxon>Rhodobacterales</taxon>
        <taxon>Roseobacteraceae</taxon>
        <taxon>Leisingera</taxon>
    </lineage>
</organism>
<comment type="caution">
    <text evidence="1">The sequence shown here is derived from an EMBL/GenBank/DDBJ whole genome shotgun (WGS) entry which is preliminary data.</text>
</comment>
<reference evidence="1 2" key="1">
    <citation type="submission" date="2021-06" db="EMBL/GenBank/DDBJ databases">
        <title>50 bacteria genomes isolated from Dapeng, Shenzhen, China.</title>
        <authorList>
            <person name="Zheng W."/>
            <person name="Yu S."/>
            <person name="Huang Y."/>
        </authorList>
    </citation>
    <scope>NUCLEOTIDE SEQUENCE [LARGE SCALE GENOMIC DNA]</scope>
    <source>
        <strain evidence="1 2">DP1N14-2</strain>
    </source>
</reference>
<sequence>MQTRNRDCGHFYLIASKDYLVTCDICDTILDFDPAAEISVQKEHEAALLVLSRYRRIAVAFMECGSEAVTRSKIDKTVVSRGGKLVLMGGAAEAELDMHSPQLQWPVLARPISTRMIMSHLPRDQFPGNKYHVPGLVS</sequence>
<dbReference type="RefSeq" id="WP_222503379.1">
    <property type="nucleotide sequence ID" value="NZ_JAHVJA010000003.1"/>
</dbReference>
<keyword evidence="2" id="KW-1185">Reference proteome</keyword>
<evidence type="ECO:0000313" key="1">
    <source>
        <dbReference type="EMBL" id="MBY6139759.1"/>
    </source>
</evidence>
<evidence type="ECO:0000313" key="2">
    <source>
        <dbReference type="Proteomes" id="UP000766629"/>
    </source>
</evidence>
<protein>
    <submittedName>
        <fullName evidence="1">Uncharacterized protein</fullName>
    </submittedName>
</protein>
<dbReference type="EMBL" id="JAHVJA010000003">
    <property type="protein sequence ID" value="MBY6139759.1"/>
    <property type="molecule type" value="Genomic_DNA"/>
</dbReference>
<proteinExistence type="predicted"/>
<name>A0ABS7NEX1_9RHOB</name>
<dbReference type="Proteomes" id="UP000766629">
    <property type="component" value="Unassembled WGS sequence"/>
</dbReference>
<gene>
    <name evidence="1" type="ORF">KUV26_09970</name>
</gene>